<evidence type="ECO:0000256" key="4">
    <source>
        <dbReference type="RuleBase" id="RU004514"/>
    </source>
</evidence>
<dbReference type="Pfam" id="PF01168">
    <property type="entry name" value="Ala_racemase_N"/>
    <property type="match status" value="1"/>
</dbReference>
<evidence type="ECO:0000259" key="5">
    <source>
        <dbReference type="Pfam" id="PF01168"/>
    </source>
</evidence>
<reference evidence="6 7" key="1">
    <citation type="submission" date="2018-10" db="EMBL/GenBank/DDBJ databases">
        <title>Genomic Encyclopedia of Archaeal and Bacterial Type Strains, Phase II (KMG-II): from individual species to whole genera.</title>
        <authorList>
            <person name="Goeker M."/>
        </authorList>
    </citation>
    <scope>NUCLEOTIDE SEQUENCE [LARGE SCALE GENOMIC DNA]</scope>
    <source>
        <strain evidence="6 7">DSM 14219</strain>
    </source>
</reference>
<dbReference type="AlphaFoldDB" id="A0A495SCS2"/>
<dbReference type="FunFam" id="3.20.20.10:FF:000018">
    <property type="entry name" value="Pyridoxal phosphate homeostasis protein"/>
    <property type="match status" value="1"/>
</dbReference>
<dbReference type="InterPro" id="IPR029066">
    <property type="entry name" value="PLP-binding_barrel"/>
</dbReference>
<comment type="similarity">
    <text evidence="2 4">Belongs to the pyridoxal phosphate-binding protein YggS/PROSC family.</text>
</comment>
<dbReference type="InterPro" id="IPR011078">
    <property type="entry name" value="PyrdxlP_homeostasis"/>
</dbReference>
<name>A0A495SCS2_9FLAO</name>
<comment type="function">
    <text evidence="2">Pyridoxal 5'-phosphate (PLP)-binding protein, which is involved in PLP homeostasis.</text>
</comment>
<feature type="domain" description="Alanine racemase N-terminal" evidence="5">
    <location>
        <begin position="22"/>
        <end position="234"/>
    </location>
</feature>
<keyword evidence="7" id="KW-1185">Reference proteome</keyword>
<feature type="modified residue" description="N6-(pyridoxal phosphate)lysine" evidence="2 3">
    <location>
        <position position="45"/>
    </location>
</feature>
<sequence length="239" mass="27153">MLKILSIHSFFAFKIQKFAVMSLTENYHTIKSQLPAHVQLVAVSKTHPVSAIQEVYDSGQRIFGENKVQELVEKYPHLPKDIQWHLIGHLQTNKVKYIAGFVDTIQSADSEKLLLEINKEAGKHNRKIKVLLQVKIAEEESKFGLDIMEAHNLFQKYLNGGFPHIEITGLMGMATFTENENQIRKEFSLLKKVFDEFSAVKKLETLSMGMSDDFPVAIECGANSVRVGSAIFGRRDYLK</sequence>
<evidence type="ECO:0000256" key="3">
    <source>
        <dbReference type="PIRSR" id="PIRSR004848-1"/>
    </source>
</evidence>
<dbReference type="EMBL" id="RBXB01000002">
    <property type="protein sequence ID" value="RKS98030.1"/>
    <property type="molecule type" value="Genomic_DNA"/>
</dbReference>
<gene>
    <name evidence="6" type="ORF">BCF58_2167</name>
</gene>
<evidence type="ECO:0000256" key="2">
    <source>
        <dbReference type="HAMAP-Rule" id="MF_02087"/>
    </source>
</evidence>
<dbReference type="InterPro" id="IPR001608">
    <property type="entry name" value="Ala_racemase_N"/>
</dbReference>
<dbReference type="CDD" id="cd00635">
    <property type="entry name" value="PLPDE_III_YBL036c_like"/>
    <property type="match status" value="1"/>
</dbReference>
<dbReference type="PANTHER" id="PTHR10146:SF14">
    <property type="entry name" value="PYRIDOXAL PHOSPHATE HOMEOSTASIS PROTEIN"/>
    <property type="match status" value="1"/>
</dbReference>
<dbReference type="PIRSF" id="PIRSF004848">
    <property type="entry name" value="YBL036c_PLPDEIII"/>
    <property type="match status" value="1"/>
</dbReference>
<accession>A0A495SCS2</accession>
<comment type="caution">
    <text evidence="6">The sequence shown here is derived from an EMBL/GenBank/DDBJ whole genome shotgun (WGS) entry which is preliminary data.</text>
</comment>
<dbReference type="GO" id="GO:0030170">
    <property type="term" value="F:pyridoxal phosphate binding"/>
    <property type="evidence" value="ECO:0007669"/>
    <property type="project" value="UniProtKB-UniRule"/>
</dbReference>
<evidence type="ECO:0000256" key="1">
    <source>
        <dbReference type="ARBA" id="ARBA00022898"/>
    </source>
</evidence>
<protein>
    <recommendedName>
        <fullName evidence="2">Pyridoxal phosphate homeostasis protein</fullName>
        <shortName evidence="2">PLP homeostasis protein</shortName>
    </recommendedName>
</protein>
<dbReference type="SUPFAM" id="SSF51419">
    <property type="entry name" value="PLP-binding barrel"/>
    <property type="match status" value="1"/>
</dbReference>
<evidence type="ECO:0000313" key="6">
    <source>
        <dbReference type="EMBL" id="RKS98030.1"/>
    </source>
</evidence>
<keyword evidence="1 2" id="KW-0663">Pyridoxal phosphate</keyword>
<organism evidence="6 7">
    <name type="scientific">Chryseobacterium defluvii</name>
    <dbReference type="NCBI Taxonomy" id="160396"/>
    <lineage>
        <taxon>Bacteria</taxon>
        <taxon>Pseudomonadati</taxon>
        <taxon>Bacteroidota</taxon>
        <taxon>Flavobacteriia</taxon>
        <taxon>Flavobacteriales</taxon>
        <taxon>Weeksellaceae</taxon>
        <taxon>Chryseobacterium group</taxon>
        <taxon>Chryseobacterium</taxon>
    </lineage>
</organism>
<dbReference type="Gene3D" id="3.20.20.10">
    <property type="entry name" value="Alanine racemase"/>
    <property type="match status" value="1"/>
</dbReference>
<dbReference type="Proteomes" id="UP000272428">
    <property type="component" value="Unassembled WGS sequence"/>
</dbReference>
<dbReference type="HAMAP" id="MF_02087">
    <property type="entry name" value="PLP_homeostasis"/>
    <property type="match status" value="1"/>
</dbReference>
<dbReference type="NCBIfam" id="TIGR00044">
    <property type="entry name" value="YggS family pyridoxal phosphate-dependent enzyme"/>
    <property type="match status" value="1"/>
</dbReference>
<proteinExistence type="inferred from homology"/>
<comment type="cofactor">
    <cofactor evidence="3">
        <name>pyridoxal 5'-phosphate</name>
        <dbReference type="ChEBI" id="CHEBI:597326"/>
    </cofactor>
</comment>
<dbReference type="PANTHER" id="PTHR10146">
    <property type="entry name" value="PROLINE SYNTHETASE CO-TRANSCRIBED BACTERIAL HOMOLOG PROTEIN"/>
    <property type="match status" value="1"/>
</dbReference>
<evidence type="ECO:0000313" key="7">
    <source>
        <dbReference type="Proteomes" id="UP000272428"/>
    </source>
</evidence>